<dbReference type="PRINTS" id="PR00079">
    <property type="entry name" value="G6PDHDRGNASE"/>
</dbReference>
<keyword evidence="4 8" id="KW-0560">Oxidoreductase</keyword>
<gene>
    <name evidence="8" type="ORF">EXU48_10525</name>
</gene>
<evidence type="ECO:0000256" key="1">
    <source>
        <dbReference type="ARBA" id="ARBA00004937"/>
    </source>
</evidence>
<dbReference type="PANTHER" id="PTHR23429">
    <property type="entry name" value="GLUCOSE-6-PHOSPHATE 1-DEHYDROGENASE G6PD"/>
    <property type="match status" value="1"/>
</dbReference>
<accession>A0ABY2E7P5</accession>
<name>A0ABY2E7P5_9MICO</name>
<feature type="domain" description="Glucose-6-phosphate dehydrogenase C-terminal" evidence="7">
    <location>
        <begin position="182"/>
        <end position="456"/>
    </location>
</feature>
<evidence type="ECO:0000256" key="2">
    <source>
        <dbReference type="ARBA" id="ARBA00022526"/>
    </source>
</evidence>
<dbReference type="RefSeq" id="WP_133107627.1">
    <property type="nucleotide sequence ID" value="NZ_SMNA01000005.1"/>
</dbReference>
<sequence length="474" mass="50981">MSDATTHGANTILILGASGDLTNRLLLPGLGSLLADEPTREVRVVGADIADLGQEDWAERVRSGLSGAGVPEPATNAIVADTRYVRTDVLDVDAVDSLLNTVDGPTIIYFALPPRITAGVCALLERRGVAPGTRLALEKPFGSDLASAEALNVQLLKVVEENRIFRVDHFLGLSTVLNLFGVRFANRLLMPVWKSAHIEKVVIRYDENLALEGRAGYYDRAGALVDMIQSHLLQVLAFFAMEAPRTLDAEHVRSLKAQALLAARVWGDDPTTASRRARYTAGTIGDREVPDYVAEEGVDPALDTETLAELVVEIDNERWRGTPFVLRSGKALGEAVKQIEVYFREPAHVPSGLHGTGSPDLLILGLKPAEMVISMSVNAEGDPFELEQKELRATLGAARMLPYGEVLGRMLDGDPLLSIRGDVAEDCWRIVAPVLAAWRADEVPMQDYPAGSAGPEGWGAVPGVNDPVVAPPVG</sequence>
<dbReference type="InterPro" id="IPR036291">
    <property type="entry name" value="NAD(P)-bd_dom_sf"/>
</dbReference>
<dbReference type="GO" id="GO:0004345">
    <property type="term" value="F:glucose-6-phosphate dehydrogenase activity"/>
    <property type="evidence" value="ECO:0007669"/>
    <property type="project" value="UniProtKB-EC"/>
</dbReference>
<keyword evidence="3" id="KW-0521">NADP</keyword>
<proteinExistence type="predicted"/>
<dbReference type="EC" id="1.1.1.49" evidence="8"/>
<dbReference type="SUPFAM" id="SSF51735">
    <property type="entry name" value="NAD(P)-binding Rossmann-fold domains"/>
    <property type="match status" value="1"/>
</dbReference>
<keyword evidence="2" id="KW-0313">Glucose metabolism</keyword>
<dbReference type="SUPFAM" id="SSF55347">
    <property type="entry name" value="Glyceraldehyde-3-phosphate dehydrogenase-like, C-terminal domain"/>
    <property type="match status" value="1"/>
</dbReference>
<dbReference type="EMBL" id="SMNA01000005">
    <property type="protein sequence ID" value="TDE93901.1"/>
    <property type="molecule type" value="Genomic_DNA"/>
</dbReference>
<evidence type="ECO:0000313" key="9">
    <source>
        <dbReference type="Proteomes" id="UP000504882"/>
    </source>
</evidence>
<dbReference type="Gene3D" id="3.40.50.720">
    <property type="entry name" value="NAD(P)-binding Rossmann-like Domain"/>
    <property type="match status" value="1"/>
</dbReference>
<keyword evidence="9" id="KW-1185">Reference proteome</keyword>
<feature type="domain" description="Glucose-6-phosphate dehydrogenase NAD-binding" evidence="6">
    <location>
        <begin position="14"/>
        <end position="178"/>
    </location>
</feature>
<evidence type="ECO:0000256" key="3">
    <source>
        <dbReference type="ARBA" id="ARBA00022857"/>
    </source>
</evidence>
<dbReference type="Pfam" id="PF02781">
    <property type="entry name" value="G6PD_C"/>
    <property type="match status" value="1"/>
</dbReference>
<comment type="caution">
    <text evidence="8">The sequence shown here is derived from an EMBL/GenBank/DDBJ whole genome shotgun (WGS) entry which is preliminary data.</text>
</comment>
<dbReference type="InterPro" id="IPR022675">
    <property type="entry name" value="G6P_DH_C"/>
</dbReference>
<evidence type="ECO:0000256" key="5">
    <source>
        <dbReference type="ARBA" id="ARBA00023277"/>
    </source>
</evidence>
<dbReference type="InterPro" id="IPR022674">
    <property type="entry name" value="G6P_DH_NAD-bd"/>
</dbReference>
<dbReference type="NCBIfam" id="NF009492">
    <property type="entry name" value="PRK12853.1-3"/>
    <property type="match status" value="1"/>
</dbReference>
<reference evidence="8 9" key="1">
    <citation type="submission" date="2019-03" db="EMBL/GenBank/DDBJ databases">
        <title>Genomic features of bacteria from cold environments.</title>
        <authorList>
            <person name="Shen L."/>
        </authorList>
    </citation>
    <scope>NUCLEOTIDE SEQUENCE [LARGE SCALE GENOMIC DNA]</scope>
    <source>
        <strain evidence="9">T3246-1</strain>
    </source>
</reference>
<organism evidence="8 9">
    <name type="scientific">Occultella glacieicola</name>
    <dbReference type="NCBI Taxonomy" id="2518684"/>
    <lineage>
        <taxon>Bacteria</taxon>
        <taxon>Bacillati</taxon>
        <taxon>Actinomycetota</taxon>
        <taxon>Actinomycetes</taxon>
        <taxon>Micrococcales</taxon>
        <taxon>Ruaniaceae</taxon>
        <taxon>Occultella</taxon>
    </lineage>
</organism>
<protein>
    <submittedName>
        <fullName evidence="8">Glucose-6-phosphate dehydrogenase</fullName>
        <ecNumber evidence="8">1.1.1.49</ecNumber>
    </submittedName>
</protein>
<comment type="pathway">
    <text evidence="1">Carbohydrate degradation; pentose phosphate pathway; D-ribulose 5-phosphate from D-glucose 6-phosphate (oxidative stage): step 1/3.</text>
</comment>
<evidence type="ECO:0000259" key="7">
    <source>
        <dbReference type="Pfam" id="PF02781"/>
    </source>
</evidence>
<evidence type="ECO:0000259" key="6">
    <source>
        <dbReference type="Pfam" id="PF00479"/>
    </source>
</evidence>
<dbReference type="PIRSF" id="PIRSF000110">
    <property type="entry name" value="G6PD"/>
    <property type="match status" value="1"/>
</dbReference>
<evidence type="ECO:0000256" key="4">
    <source>
        <dbReference type="ARBA" id="ARBA00023002"/>
    </source>
</evidence>
<dbReference type="PANTHER" id="PTHR23429:SF0">
    <property type="entry name" value="GLUCOSE-6-PHOSPHATE 1-DEHYDROGENASE"/>
    <property type="match status" value="1"/>
</dbReference>
<dbReference type="Pfam" id="PF00479">
    <property type="entry name" value="G6PD_N"/>
    <property type="match status" value="1"/>
</dbReference>
<dbReference type="Gene3D" id="3.30.360.10">
    <property type="entry name" value="Dihydrodipicolinate Reductase, domain 2"/>
    <property type="match status" value="1"/>
</dbReference>
<keyword evidence="5" id="KW-0119">Carbohydrate metabolism</keyword>
<evidence type="ECO:0000313" key="8">
    <source>
        <dbReference type="EMBL" id="TDE93901.1"/>
    </source>
</evidence>
<dbReference type="Proteomes" id="UP000504882">
    <property type="component" value="Unassembled WGS sequence"/>
</dbReference>
<dbReference type="InterPro" id="IPR001282">
    <property type="entry name" value="G6P_DH"/>
</dbReference>